<sequence>MDDRMDEVPDADPVVSCSLQGGTISVFEDCVLIDRSSASMFEDKRIPFEEVEGVEYERGLMTGHVQVLQTDVEPADAGFLSHPVDENTLYVPRGQRDCAQRLRDAILERSV</sequence>
<keyword evidence="2" id="KW-1185">Reference proteome</keyword>
<accession>A0A6B0SD56</accession>
<comment type="caution">
    <text evidence="1">The sequence shown here is derived from an EMBL/GenBank/DDBJ whole genome shotgun (WGS) entry which is preliminary data.</text>
</comment>
<protein>
    <submittedName>
        <fullName evidence="1">Uncharacterized protein</fullName>
    </submittedName>
</protein>
<dbReference type="RefSeq" id="WP_159525256.1">
    <property type="nucleotide sequence ID" value="NZ_WUUU01000012.1"/>
</dbReference>
<dbReference type="AlphaFoldDB" id="A0A6B0SD56"/>
<dbReference type="OrthoDB" id="329240at2157"/>
<dbReference type="EMBL" id="WUUU01000012">
    <property type="protein sequence ID" value="MXR19675.1"/>
    <property type="molecule type" value="Genomic_DNA"/>
</dbReference>
<reference evidence="1 2" key="1">
    <citation type="submission" date="2019-12" db="EMBL/GenBank/DDBJ databases">
        <title>Isolation and characterization of three novel carbon monoxide-oxidizing members of Halobacteria from salione crusts and soils.</title>
        <authorList>
            <person name="Myers M.R."/>
            <person name="King G.M."/>
        </authorList>
    </citation>
    <scope>NUCLEOTIDE SEQUENCE [LARGE SCALE GENOMIC DNA]</scope>
    <source>
        <strain evidence="1 2">PCN9</strain>
    </source>
</reference>
<organism evidence="1 2">
    <name type="scientific">Halobacterium bonnevillei</name>
    <dbReference type="NCBI Taxonomy" id="2692200"/>
    <lineage>
        <taxon>Archaea</taxon>
        <taxon>Methanobacteriati</taxon>
        <taxon>Methanobacteriota</taxon>
        <taxon>Stenosarchaea group</taxon>
        <taxon>Halobacteria</taxon>
        <taxon>Halobacteriales</taxon>
        <taxon>Halobacteriaceae</taxon>
        <taxon>Halobacterium</taxon>
    </lineage>
</organism>
<evidence type="ECO:0000313" key="2">
    <source>
        <dbReference type="Proteomes" id="UP000471521"/>
    </source>
</evidence>
<gene>
    <name evidence="1" type="ORF">GRX66_03295</name>
</gene>
<name>A0A6B0SD56_9EURY</name>
<dbReference type="Proteomes" id="UP000471521">
    <property type="component" value="Unassembled WGS sequence"/>
</dbReference>
<proteinExistence type="predicted"/>
<evidence type="ECO:0000313" key="1">
    <source>
        <dbReference type="EMBL" id="MXR19675.1"/>
    </source>
</evidence>